<proteinExistence type="predicted"/>
<evidence type="ECO:0000313" key="3">
    <source>
        <dbReference type="Proteomes" id="UP000561417"/>
    </source>
</evidence>
<accession>A0A840NXB9</accession>
<dbReference type="InterPro" id="IPR029021">
    <property type="entry name" value="Prot-tyrosine_phosphatase-like"/>
</dbReference>
<dbReference type="GO" id="GO:0016787">
    <property type="term" value="F:hydrolase activity"/>
    <property type="evidence" value="ECO:0007669"/>
    <property type="project" value="InterPro"/>
</dbReference>
<dbReference type="Gene3D" id="3.90.190.10">
    <property type="entry name" value="Protein tyrosine phosphatase superfamily"/>
    <property type="match status" value="1"/>
</dbReference>
<dbReference type="InterPro" id="IPR005939">
    <property type="entry name" value="BLH_phosphatase-like"/>
</dbReference>
<protein>
    <submittedName>
        <fullName evidence="2">Uncharacterized protein (TIGR01244 family)</fullName>
    </submittedName>
</protein>
<organism evidence="2 3">
    <name type="scientific">Bartonella callosciuri</name>
    <dbReference type="NCBI Taxonomy" id="686223"/>
    <lineage>
        <taxon>Bacteria</taxon>
        <taxon>Pseudomonadati</taxon>
        <taxon>Pseudomonadota</taxon>
        <taxon>Alphaproteobacteria</taxon>
        <taxon>Hyphomicrobiales</taxon>
        <taxon>Bartonellaceae</taxon>
        <taxon>Bartonella</taxon>
    </lineage>
</organism>
<dbReference type="RefSeq" id="WP_425486676.1">
    <property type="nucleotide sequence ID" value="NZ_JACHIM010000004.1"/>
</dbReference>
<dbReference type="AlphaFoldDB" id="A0A840NXB9"/>
<name>A0A840NXB9_9HYPH</name>
<dbReference type="Pfam" id="PF04273">
    <property type="entry name" value="BLH_phosphatase"/>
    <property type="match status" value="1"/>
</dbReference>
<evidence type="ECO:0000313" key="2">
    <source>
        <dbReference type="EMBL" id="MBB5073962.1"/>
    </source>
</evidence>
<sequence length="100" mass="11224">MHLQQIDPDIFISAKISIEDIKTLAQTGFKTIICNHPDHEDPHQPDFSIIKVAAYEYDIKADNILIVPPTIKQSDIEAMKTIIKQPLSSFSPIATTEHAQ</sequence>
<keyword evidence="3" id="KW-1185">Reference proteome</keyword>
<dbReference type="EMBL" id="JACHIM010000004">
    <property type="protein sequence ID" value="MBB5073962.1"/>
    <property type="molecule type" value="Genomic_DNA"/>
</dbReference>
<dbReference type="Proteomes" id="UP000561417">
    <property type="component" value="Unassembled WGS sequence"/>
</dbReference>
<reference evidence="2 3" key="1">
    <citation type="submission" date="2020-08" db="EMBL/GenBank/DDBJ databases">
        <title>Genomic Encyclopedia of Type Strains, Phase IV (KMG-IV): sequencing the most valuable type-strain genomes for metagenomic binning, comparative biology and taxonomic classification.</title>
        <authorList>
            <person name="Goeker M."/>
        </authorList>
    </citation>
    <scope>NUCLEOTIDE SEQUENCE [LARGE SCALE GENOMIC DNA]</scope>
    <source>
        <strain evidence="2 3">DSM 28538</strain>
    </source>
</reference>
<feature type="domain" description="Beta-lactamase hydrolase-like protein phosphatase-like" evidence="1">
    <location>
        <begin position="3"/>
        <end position="82"/>
    </location>
</feature>
<gene>
    <name evidence="2" type="ORF">HNQ69_001095</name>
</gene>
<evidence type="ECO:0000259" key="1">
    <source>
        <dbReference type="Pfam" id="PF04273"/>
    </source>
</evidence>
<comment type="caution">
    <text evidence="2">The sequence shown here is derived from an EMBL/GenBank/DDBJ whole genome shotgun (WGS) entry which is preliminary data.</text>
</comment>